<accession>A0AAD5RXG4</accession>
<evidence type="ECO:0000256" key="1">
    <source>
        <dbReference type="SAM" id="MobiDB-lite"/>
    </source>
</evidence>
<evidence type="ECO:0000313" key="2">
    <source>
        <dbReference type="EMBL" id="KAJ2905261.1"/>
    </source>
</evidence>
<comment type="caution">
    <text evidence="2">The sequence shown here is derived from an EMBL/GenBank/DDBJ whole genome shotgun (WGS) entry which is preliminary data.</text>
</comment>
<protein>
    <submittedName>
        <fullName evidence="2">Uncharacterized protein</fullName>
    </submittedName>
</protein>
<evidence type="ECO:0000313" key="3">
    <source>
        <dbReference type="Proteomes" id="UP001201980"/>
    </source>
</evidence>
<proteinExistence type="predicted"/>
<keyword evidence="3" id="KW-1185">Reference proteome</keyword>
<reference evidence="2" key="1">
    <citation type="submission" date="2022-07" db="EMBL/GenBank/DDBJ databases">
        <title>Draft genome sequence of Zalerion maritima ATCC 34329, a (micro)plastics degrading marine fungus.</title>
        <authorList>
            <person name="Paco A."/>
            <person name="Goncalves M.F.M."/>
            <person name="Rocha-Santos T.A.P."/>
            <person name="Alves A."/>
        </authorList>
    </citation>
    <scope>NUCLEOTIDE SEQUENCE</scope>
    <source>
        <strain evidence="2">ATCC 34329</strain>
    </source>
</reference>
<dbReference type="Proteomes" id="UP001201980">
    <property type="component" value="Unassembled WGS sequence"/>
</dbReference>
<dbReference type="EMBL" id="JAKWBI020000035">
    <property type="protein sequence ID" value="KAJ2905261.1"/>
    <property type="molecule type" value="Genomic_DNA"/>
</dbReference>
<name>A0AAD5RXG4_9PEZI</name>
<dbReference type="AlphaFoldDB" id="A0AAD5RXG4"/>
<feature type="region of interest" description="Disordered" evidence="1">
    <location>
        <begin position="1"/>
        <end position="22"/>
    </location>
</feature>
<gene>
    <name evidence="2" type="ORF">MKZ38_005963</name>
</gene>
<sequence>MADRVEQEEEKVERARSHGFGLDRMERMDTSVVQMLERGTLRQQLMCPLLALPELYRMGQSELGIY</sequence>
<organism evidence="2 3">
    <name type="scientific">Zalerion maritima</name>
    <dbReference type="NCBI Taxonomy" id="339359"/>
    <lineage>
        <taxon>Eukaryota</taxon>
        <taxon>Fungi</taxon>
        <taxon>Dikarya</taxon>
        <taxon>Ascomycota</taxon>
        <taxon>Pezizomycotina</taxon>
        <taxon>Sordariomycetes</taxon>
        <taxon>Lulworthiomycetidae</taxon>
        <taxon>Lulworthiales</taxon>
        <taxon>Lulworthiaceae</taxon>
        <taxon>Zalerion</taxon>
    </lineage>
</organism>